<proteinExistence type="predicted"/>
<dbReference type="AlphaFoldDB" id="A0AAW2L4C3"/>
<name>A0AAW2L4C3_SESRA</name>
<evidence type="ECO:0000313" key="1">
    <source>
        <dbReference type="EMBL" id="KAL0313086.1"/>
    </source>
</evidence>
<comment type="caution">
    <text evidence="1">The sequence shown here is derived from an EMBL/GenBank/DDBJ whole genome shotgun (WGS) entry which is preliminary data.</text>
</comment>
<gene>
    <name evidence="1" type="ORF">Sradi_5707900</name>
</gene>
<sequence>MTQWGAAETPFMGRNSWSVEGYFTTKCSKEREDCLVSRDTKIEYWALHTHQSFMYVLTRTSTDRVGENVTSRSLGKTADCDLRRTCGRLRDAGRHAGARTAQEQRLLSIRDCKPALMGTSLICGDAIRQV</sequence>
<organism evidence="1">
    <name type="scientific">Sesamum radiatum</name>
    <name type="common">Black benniseed</name>
    <dbReference type="NCBI Taxonomy" id="300843"/>
    <lineage>
        <taxon>Eukaryota</taxon>
        <taxon>Viridiplantae</taxon>
        <taxon>Streptophyta</taxon>
        <taxon>Embryophyta</taxon>
        <taxon>Tracheophyta</taxon>
        <taxon>Spermatophyta</taxon>
        <taxon>Magnoliopsida</taxon>
        <taxon>eudicotyledons</taxon>
        <taxon>Gunneridae</taxon>
        <taxon>Pentapetalae</taxon>
        <taxon>asterids</taxon>
        <taxon>lamiids</taxon>
        <taxon>Lamiales</taxon>
        <taxon>Pedaliaceae</taxon>
        <taxon>Sesamum</taxon>
    </lineage>
</organism>
<accession>A0AAW2L4C3</accession>
<dbReference type="EMBL" id="JACGWJ010000026">
    <property type="protein sequence ID" value="KAL0313086.1"/>
    <property type="molecule type" value="Genomic_DNA"/>
</dbReference>
<reference evidence="1" key="2">
    <citation type="journal article" date="2024" name="Plant">
        <title>Genomic evolution and insights into agronomic trait innovations of Sesamum species.</title>
        <authorList>
            <person name="Miao H."/>
            <person name="Wang L."/>
            <person name="Qu L."/>
            <person name="Liu H."/>
            <person name="Sun Y."/>
            <person name="Le M."/>
            <person name="Wang Q."/>
            <person name="Wei S."/>
            <person name="Zheng Y."/>
            <person name="Lin W."/>
            <person name="Duan Y."/>
            <person name="Cao H."/>
            <person name="Xiong S."/>
            <person name="Wang X."/>
            <person name="Wei L."/>
            <person name="Li C."/>
            <person name="Ma Q."/>
            <person name="Ju M."/>
            <person name="Zhao R."/>
            <person name="Li G."/>
            <person name="Mu C."/>
            <person name="Tian Q."/>
            <person name="Mei H."/>
            <person name="Zhang T."/>
            <person name="Gao T."/>
            <person name="Zhang H."/>
        </authorList>
    </citation>
    <scope>NUCLEOTIDE SEQUENCE</scope>
    <source>
        <strain evidence="1">G02</strain>
    </source>
</reference>
<reference evidence="1" key="1">
    <citation type="submission" date="2020-06" db="EMBL/GenBank/DDBJ databases">
        <authorList>
            <person name="Li T."/>
            <person name="Hu X."/>
            <person name="Zhang T."/>
            <person name="Song X."/>
            <person name="Zhang H."/>
            <person name="Dai N."/>
            <person name="Sheng W."/>
            <person name="Hou X."/>
            <person name="Wei L."/>
        </authorList>
    </citation>
    <scope>NUCLEOTIDE SEQUENCE</scope>
    <source>
        <strain evidence="1">G02</strain>
        <tissue evidence="1">Leaf</tissue>
    </source>
</reference>
<protein>
    <submittedName>
        <fullName evidence="1">Uncharacterized protein</fullName>
    </submittedName>
</protein>